<reference evidence="1" key="2">
    <citation type="submission" date="2015-03" db="EMBL/GenBank/DDBJ databases">
        <authorList>
            <person name="Chow C.-E.T."/>
            <person name="Winget D.M."/>
            <person name="White R.A.III."/>
            <person name="Hallam S.J."/>
            <person name="Suttle C.A."/>
        </authorList>
    </citation>
    <scope>NUCLEOTIDE SEQUENCE</scope>
    <source>
        <strain evidence="1">Oxic1_3</strain>
    </source>
</reference>
<dbReference type="EMBL" id="KR029598">
    <property type="protein sequence ID" value="AKH47804.1"/>
    <property type="molecule type" value="Genomic_DNA"/>
</dbReference>
<protein>
    <submittedName>
        <fullName evidence="1">Uncharacterized protein</fullName>
    </submittedName>
</protein>
<reference evidence="1" key="1">
    <citation type="journal article" date="2015" name="Front. Microbiol.">
        <title>Combining genomic sequencing methods to explore viral diversity and reveal potential virus-host interactions.</title>
        <authorList>
            <person name="Chow C.E."/>
            <person name="Winget D.M."/>
            <person name="White R.A.III."/>
            <person name="Hallam S.J."/>
            <person name="Suttle C.A."/>
        </authorList>
    </citation>
    <scope>NUCLEOTIDE SEQUENCE</scope>
    <source>
        <strain evidence="1">Oxic1_3</strain>
    </source>
</reference>
<organism evidence="1">
    <name type="scientific">uncultured marine virus</name>
    <dbReference type="NCBI Taxonomy" id="186617"/>
    <lineage>
        <taxon>Viruses</taxon>
        <taxon>environmental samples</taxon>
    </lineage>
</organism>
<evidence type="ECO:0000313" key="1">
    <source>
        <dbReference type="EMBL" id="AKH47804.1"/>
    </source>
</evidence>
<sequence length="52" mass="5929">MTTFTAISQALDHNKLLRLLFSFSIINVGVAMRTKPMGYFITTNEGMLRHQI</sequence>
<proteinExistence type="predicted"/>
<accession>A0A0F7L5I6</accession>
<name>A0A0F7L5I6_9VIRU</name>